<feature type="transmembrane region" description="Helical" evidence="1">
    <location>
        <begin position="70"/>
        <end position="93"/>
    </location>
</feature>
<evidence type="ECO:0000256" key="1">
    <source>
        <dbReference type="SAM" id="Phobius"/>
    </source>
</evidence>
<evidence type="ECO:0000313" key="3">
    <source>
        <dbReference type="Proteomes" id="UP001499978"/>
    </source>
</evidence>
<comment type="caution">
    <text evidence="2">The sequence shown here is derived from an EMBL/GenBank/DDBJ whole genome shotgun (WGS) entry which is preliminary data.</text>
</comment>
<feature type="transmembrane region" description="Helical" evidence="1">
    <location>
        <begin position="39"/>
        <end position="58"/>
    </location>
</feature>
<protein>
    <submittedName>
        <fullName evidence="2">Uncharacterized protein</fullName>
    </submittedName>
</protein>
<sequence>MSTPPVPTPTTTTILAAAPTSRSGEVEPPAPGGQRPGRLQITVALVLLVMFVACLVVLATMRDDPHWDRLVYLLSGFEAVVFAAVGAFFGVSIQRGVVAAARREADQASRWAAEAQSAAVQERAAADLARHDAAAGRVLAAAVAAADHPSNSRAVGDGARLAELARLADALFPAAPGARSAERDR</sequence>
<accession>A0ABN3NLC0</accession>
<keyword evidence="1" id="KW-0472">Membrane</keyword>
<gene>
    <name evidence="2" type="ORF">GCM10010201_25860</name>
</gene>
<dbReference type="Proteomes" id="UP001499978">
    <property type="component" value="Unassembled WGS sequence"/>
</dbReference>
<proteinExistence type="predicted"/>
<dbReference type="RefSeq" id="WP_344172662.1">
    <property type="nucleotide sequence ID" value="NZ_BAAARY010000011.1"/>
</dbReference>
<evidence type="ECO:0000313" key="2">
    <source>
        <dbReference type="EMBL" id="GAA2525978.1"/>
    </source>
</evidence>
<keyword evidence="1" id="KW-1133">Transmembrane helix</keyword>
<organism evidence="2 3">
    <name type="scientific">Pilimelia columellifera subsp. columellifera</name>
    <dbReference type="NCBI Taxonomy" id="706583"/>
    <lineage>
        <taxon>Bacteria</taxon>
        <taxon>Bacillati</taxon>
        <taxon>Actinomycetota</taxon>
        <taxon>Actinomycetes</taxon>
        <taxon>Micromonosporales</taxon>
        <taxon>Micromonosporaceae</taxon>
        <taxon>Pilimelia</taxon>
    </lineage>
</organism>
<reference evidence="2 3" key="1">
    <citation type="journal article" date="2019" name="Int. J. Syst. Evol. Microbiol.">
        <title>The Global Catalogue of Microorganisms (GCM) 10K type strain sequencing project: providing services to taxonomists for standard genome sequencing and annotation.</title>
        <authorList>
            <consortium name="The Broad Institute Genomics Platform"/>
            <consortium name="The Broad Institute Genome Sequencing Center for Infectious Disease"/>
            <person name="Wu L."/>
            <person name="Ma J."/>
        </authorList>
    </citation>
    <scope>NUCLEOTIDE SEQUENCE [LARGE SCALE GENOMIC DNA]</scope>
    <source>
        <strain evidence="2 3">JCM 3367</strain>
    </source>
</reference>
<dbReference type="EMBL" id="BAAARY010000011">
    <property type="protein sequence ID" value="GAA2525978.1"/>
    <property type="molecule type" value="Genomic_DNA"/>
</dbReference>
<keyword evidence="3" id="KW-1185">Reference proteome</keyword>
<name>A0ABN3NLC0_9ACTN</name>
<keyword evidence="1" id="KW-0812">Transmembrane</keyword>